<dbReference type="InterPro" id="IPR041698">
    <property type="entry name" value="Methyltransf_25"/>
</dbReference>
<dbReference type="InterPro" id="IPR029063">
    <property type="entry name" value="SAM-dependent_MTases_sf"/>
</dbReference>
<evidence type="ECO:0000259" key="1">
    <source>
        <dbReference type="Pfam" id="PF13649"/>
    </source>
</evidence>
<comment type="caution">
    <text evidence="2">The sequence shown here is derived from an EMBL/GenBank/DDBJ whole genome shotgun (WGS) entry which is preliminary data.</text>
</comment>
<keyword evidence="3" id="KW-1185">Reference proteome</keyword>
<name>A0ABP4GJI4_9ACTN</name>
<dbReference type="RefSeq" id="WP_344440646.1">
    <property type="nucleotide sequence ID" value="NZ_BAAALF010000019.1"/>
</dbReference>
<dbReference type="PANTHER" id="PTHR42912">
    <property type="entry name" value="METHYLTRANSFERASE"/>
    <property type="match status" value="1"/>
</dbReference>
<accession>A0ABP4GJI4</accession>
<protein>
    <recommendedName>
        <fullName evidence="1">Methyltransferase domain-containing protein</fullName>
    </recommendedName>
</protein>
<dbReference type="PANTHER" id="PTHR42912:SF93">
    <property type="entry name" value="N6-ADENOSINE-METHYLTRANSFERASE TMT1A"/>
    <property type="match status" value="1"/>
</dbReference>
<feature type="domain" description="Methyltransferase" evidence="1">
    <location>
        <begin position="57"/>
        <end position="153"/>
    </location>
</feature>
<dbReference type="Gene3D" id="3.40.50.150">
    <property type="entry name" value="Vaccinia Virus protein VP39"/>
    <property type="match status" value="1"/>
</dbReference>
<evidence type="ECO:0000313" key="3">
    <source>
        <dbReference type="Proteomes" id="UP001500037"/>
    </source>
</evidence>
<reference evidence="3" key="1">
    <citation type="journal article" date="2019" name="Int. J. Syst. Evol. Microbiol.">
        <title>The Global Catalogue of Microorganisms (GCM) 10K type strain sequencing project: providing services to taxonomists for standard genome sequencing and annotation.</title>
        <authorList>
            <consortium name="The Broad Institute Genomics Platform"/>
            <consortium name="The Broad Institute Genome Sequencing Center for Infectious Disease"/>
            <person name="Wu L."/>
            <person name="Ma J."/>
        </authorList>
    </citation>
    <scope>NUCLEOTIDE SEQUENCE [LARGE SCALE GENOMIC DNA]</scope>
    <source>
        <strain evidence="3">JCM 13004</strain>
    </source>
</reference>
<evidence type="ECO:0000313" key="2">
    <source>
        <dbReference type="EMBL" id="GAA1227213.1"/>
    </source>
</evidence>
<dbReference type="InterPro" id="IPR050508">
    <property type="entry name" value="Methyltransf_Superfamily"/>
</dbReference>
<dbReference type="Proteomes" id="UP001500037">
    <property type="component" value="Unassembled WGS sequence"/>
</dbReference>
<dbReference type="CDD" id="cd02440">
    <property type="entry name" value="AdoMet_MTases"/>
    <property type="match status" value="1"/>
</dbReference>
<dbReference type="EMBL" id="BAAALF010000019">
    <property type="protein sequence ID" value="GAA1227213.1"/>
    <property type="molecule type" value="Genomic_DNA"/>
</dbReference>
<dbReference type="Pfam" id="PF13649">
    <property type="entry name" value="Methyltransf_25"/>
    <property type="match status" value="1"/>
</dbReference>
<sequence length="220" mass="23518">MELARFLHGSPDHRTAGATITHGRAYEVLSATFFLGRRRAVFTRLAQLSGARPGDRVLDVGCGTGYLTRAMAHQVTATGSVLGVDPSADVVAHARRLAAGLTHCTFADGIAEDLDAADGHYDAVVTSLVIHHLPEPLRERALAEMMRVLRPGGRVLVADFRPPKGRIGRHLVGAVTGPAMEHNPVHLLEPLVRGAGFADVETGDLPLIRYVRAVKPAPAR</sequence>
<dbReference type="SUPFAM" id="SSF53335">
    <property type="entry name" value="S-adenosyl-L-methionine-dependent methyltransferases"/>
    <property type="match status" value="1"/>
</dbReference>
<organism evidence="2 3">
    <name type="scientific">Kitasatospora nipponensis</name>
    <dbReference type="NCBI Taxonomy" id="258049"/>
    <lineage>
        <taxon>Bacteria</taxon>
        <taxon>Bacillati</taxon>
        <taxon>Actinomycetota</taxon>
        <taxon>Actinomycetes</taxon>
        <taxon>Kitasatosporales</taxon>
        <taxon>Streptomycetaceae</taxon>
        <taxon>Kitasatospora</taxon>
    </lineage>
</organism>
<gene>
    <name evidence="2" type="ORF">GCM10009665_17150</name>
</gene>
<proteinExistence type="predicted"/>